<keyword evidence="5" id="KW-0206">Cytoskeleton</keyword>
<evidence type="ECO:0000313" key="7">
    <source>
        <dbReference type="EMBL" id="KAJ1974345.1"/>
    </source>
</evidence>
<evidence type="ECO:0000256" key="3">
    <source>
        <dbReference type="ARBA" id="ARBA00022490"/>
    </source>
</evidence>
<comment type="similarity">
    <text evidence="2 6">Belongs to the profilin family.</text>
</comment>
<evidence type="ECO:0000256" key="4">
    <source>
        <dbReference type="ARBA" id="ARBA00023203"/>
    </source>
</evidence>
<dbReference type="PANTHER" id="PTHR11604:SF0">
    <property type="entry name" value="PROFILIN"/>
    <property type="match status" value="1"/>
</dbReference>
<dbReference type="GO" id="GO:0005856">
    <property type="term" value="C:cytoskeleton"/>
    <property type="evidence" value="ECO:0007669"/>
    <property type="project" value="UniProtKB-SubCell"/>
</dbReference>
<dbReference type="GO" id="GO:0003785">
    <property type="term" value="F:actin monomer binding"/>
    <property type="evidence" value="ECO:0007669"/>
    <property type="project" value="TreeGrafter"/>
</dbReference>
<protein>
    <recommendedName>
        <fullName evidence="6">Profilin</fullName>
    </recommendedName>
</protein>
<dbReference type="GO" id="GO:0005938">
    <property type="term" value="C:cell cortex"/>
    <property type="evidence" value="ECO:0007669"/>
    <property type="project" value="TreeGrafter"/>
</dbReference>
<comment type="caution">
    <text evidence="7">The sequence shown here is derived from an EMBL/GenBank/DDBJ whole genome shotgun (WGS) entry which is preliminary data.</text>
</comment>
<dbReference type="OrthoDB" id="421374at2759"/>
<dbReference type="PRINTS" id="PR00392">
    <property type="entry name" value="PROFILIN"/>
</dbReference>
<keyword evidence="3" id="KW-0963">Cytoplasm</keyword>
<dbReference type="InterPro" id="IPR005455">
    <property type="entry name" value="PFN_euk"/>
</dbReference>
<dbReference type="Pfam" id="PF00235">
    <property type="entry name" value="Profilin"/>
    <property type="match status" value="1"/>
</dbReference>
<organism evidence="7 8">
    <name type="scientific">Dimargaris verticillata</name>
    <dbReference type="NCBI Taxonomy" id="2761393"/>
    <lineage>
        <taxon>Eukaryota</taxon>
        <taxon>Fungi</taxon>
        <taxon>Fungi incertae sedis</taxon>
        <taxon>Zoopagomycota</taxon>
        <taxon>Kickxellomycotina</taxon>
        <taxon>Dimargaritomycetes</taxon>
        <taxon>Dimargaritales</taxon>
        <taxon>Dimargaritaceae</taxon>
        <taxon>Dimargaris</taxon>
    </lineage>
</organism>
<reference evidence="7" key="1">
    <citation type="submission" date="2022-07" db="EMBL/GenBank/DDBJ databases">
        <title>Phylogenomic reconstructions and comparative analyses of Kickxellomycotina fungi.</title>
        <authorList>
            <person name="Reynolds N.K."/>
            <person name="Stajich J.E."/>
            <person name="Barry K."/>
            <person name="Grigoriev I.V."/>
            <person name="Crous P."/>
            <person name="Smith M.E."/>
        </authorList>
    </citation>
    <scope>NUCLEOTIDE SEQUENCE</scope>
    <source>
        <strain evidence="7">RSA 567</strain>
    </source>
</reference>
<accession>A0A9W8B1Y1</accession>
<dbReference type="CDD" id="cd00148">
    <property type="entry name" value="PROF"/>
    <property type="match status" value="1"/>
</dbReference>
<evidence type="ECO:0000256" key="5">
    <source>
        <dbReference type="ARBA" id="ARBA00023212"/>
    </source>
</evidence>
<proteinExistence type="inferred from homology"/>
<name>A0A9W8B1Y1_9FUNG</name>
<evidence type="ECO:0000256" key="1">
    <source>
        <dbReference type="ARBA" id="ARBA00004245"/>
    </source>
</evidence>
<dbReference type="Gene3D" id="3.30.450.30">
    <property type="entry name" value="Dynein light chain 2a, cytoplasmic"/>
    <property type="match status" value="1"/>
</dbReference>
<evidence type="ECO:0000256" key="6">
    <source>
        <dbReference type="RuleBase" id="RU003909"/>
    </source>
</evidence>
<dbReference type="InterPro" id="IPR036140">
    <property type="entry name" value="PFN_sf"/>
</dbReference>
<sequence length="124" mass="12974">MSWQAWADNVTSSGFKQGAIYGQQGGCWAASGGLDLKGNEHANLVAAFRDASGVRGQGLWVNGVKYIALQCDSECLMGRKGDTGVICIKTKQAILIGVYDASLQAGEANKRLTNIAASLSATGY</sequence>
<dbReference type="InterPro" id="IPR048278">
    <property type="entry name" value="PFN"/>
</dbReference>
<evidence type="ECO:0000313" key="8">
    <source>
        <dbReference type="Proteomes" id="UP001151582"/>
    </source>
</evidence>
<dbReference type="Proteomes" id="UP001151582">
    <property type="component" value="Unassembled WGS sequence"/>
</dbReference>
<dbReference type="PANTHER" id="PTHR11604">
    <property type="entry name" value="PROFILIN"/>
    <property type="match status" value="1"/>
</dbReference>
<dbReference type="EMBL" id="JANBQB010000667">
    <property type="protein sequence ID" value="KAJ1974345.1"/>
    <property type="molecule type" value="Genomic_DNA"/>
</dbReference>
<dbReference type="SUPFAM" id="SSF55770">
    <property type="entry name" value="Profilin (actin-binding protein)"/>
    <property type="match status" value="1"/>
</dbReference>
<keyword evidence="4 6" id="KW-0009">Actin-binding</keyword>
<dbReference type="AlphaFoldDB" id="A0A9W8B1Y1"/>
<keyword evidence="8" id="KW-1185">Reference proteome</keyword>
<gene>
    <name evidence="7" type="primary">PFY1</name>
    <name evidence="7" type="ORF">H4R34_004752</name>
</gene>
<dbReference type="SMART" id="SM00392">
    <property type="entry name" value="PROF"/>
    <property type="match status" value="1"/>
</dbReference>
<evidence type="ECO:0000256" key="2">
    <source>
        <dbReference type="ARBA" id="ARBA00010058"/>
    </source>
</evidence>
<comment type="subcellular location">
    <subcellularLocation>
        <location evidence="1">Cytoplasm</location>
        <location evidence="1">Cytoskeleton</location>
    </subcellularLocation>
</comment>
<dbReference type="PRINTS" id="PR01640">
    <property type="entry name" value="PROFILINPLNT"/>
</dbReference>